<comment type="caution">
    <text evidence="2">The sequence shown here is derived from an EMBL/GenBank/DDBJ whole genome shotgun (WGS) entry which is preliminary data.</text>
</comment>
<gene>
    <name evidence="2" type="ORF">RDB_LOCUS132224</name>
</gene>
<organism evidence="2 3">
    <name type="scientific">Rhizoctonia solani</name>
    <dbReference type="NCBI Taxonomy" id="456999"/>
    <lineage>
        <taxon>Eukaryota</taxon>
        <taxon>Fungi</taxon>
        <taxon>Dikarya</taxon>
        <taxon>Basidiomycota</taxon>
        <taxon>Agaricomycotina</taxon>
        <taxon>Agaricomycetes</taxon>
        <taxon>Cantharellales</taxon>
        <taxon>Ceratobasidiaceae</taxon>
        <taxon>Rhizoctonia</taxon>
    </lineage>
</organism>
<dbReference type="AlphaFoldDB" id="A0A8H3D402"/>
<dbReference type="EMBL" id="CAJMWV010005430">
    <property type="protein sequence ID" value="CAE6511609.1"/>
    <property type="molecule type" value="Genomic_DNA"/>
</dbReference>
<name>A0A8H3D402_9AGAM</name>
<feature type="region of interest" description="Disordered" evidence="1">
    <location>
        <begin position="1"/>
        <end position="39"/>
    </location>
</feature>
<feature type="non-terminal residue" evidence="2">
    <location>
        <position position="1"/>
    </location>
</feature>
<evidence type="ECO:0000313" key="3">
    <source>
        <dbReference type="Proteomes" id="UP000663831"/>
    </source>
</evidence>
<protein>
    <submittedName>
        <fullName evidence="2">Uncharacterized protein</fullName>
    </submittedName>
</protein>
<sequence>APARAPAPAPARAAPATPAAKKPKGAGAKKGAAAGGDDAGGIAGTLKGLLGLRSVAKHVDFSDTNVKNTELEKRLIPSFSKRAFATPSQFADEDAKNAELENRLIASLQPVAPVEKKRVIRSRVVGSLSGYWI</sequence>
<feature type="compositionally biased region" description="Low complexity" evidence="1">
    <location>
        <begin position="10"/>
        <end position="32"/>
    </location>
</feature>
<dbReference type="Proteomes" id="UP000663831">
    <property type="component" value="Unassembled WGS sequence"/>
</dbReference>
<evidence type="ECO:0000313" key="2">
    <source>
        <dbReference type="EMBL" id="CAE6511609.1"/>
    </source>
</evidence>
<evidence type="ECO:0000256" key="1">
    <source>
        <dbReference type="SAM" id="MobiDB-lite"/>
    </source>
</evidence>
<accession>A0A8H3D402</accession>
<reference evidence="2" key="1">
    <citation type="submission" date="2021-01" db="EMBL/GenBank/DDBJ databases">
        <authorList>
            <person name="Kaushik A."/>
        </authorList>
    </citation>
    <scope>NUCLEOTIDE SEQUENCE</scope>
    <source>
        <strain evidence="2">AG3-1AP</strain>
    </source>
</reference>
<proteinExistence type="predicted"/>